<dbReference type="Pfam" id="PF15879">
    <property type="entry name" value="MWFE"/>
    <property type="match status" value="1"/>
</dbReference>
<keyword evidence="3" id="KW-1185">Reference proteome</keyword>
<feature type="transmembrane region" description="Helical" evidence="1">
    <location>
        <begin position="6"/>
        <end position="27"/>
    </location>
</feature>
<organism evidence="2 3">
    <name type="scientific">Andalucia godoyi</name>
    <name type="common">Flagellate</name>
    <dbReference type="NCBI Taxonomy" id="505711"/>
    <lineage>
        <taxon>Eukaryota</taxon>
        <taxon>Discoba</taxon>
        <taxon>Jakobida</taxon>
        <taxon>Andalucina</taxon>
        <taxon>Andaluciidae</taxon>
        <taxon>Andalucia</taxon>
    </lineage>
</organism>
<proteinExistence type="predicted"/>
<keyword evidence="1" id="KW-1133">Transmembrane helix</keyword>
<dbReference type="Proteomes" id="UP000799049">
    <property type="component" value="Unassembled WGS sequence"/>
</dbReference>
<dbReference type="EMBL" id="VRVR01000062">
    <property type="protein sequence ID" value="KAF0852148.1"/>
    <property type="molecule type" value="Genomic_DNA"/>
</dbReference>
<sequence length="61" mass="6696">MSYQSIPAFAIIVFAVAGMGVLPAKVWSLANGGKTKPVAQDEFNHALRRRDDRLRELSASH</sequence>
<dbReference type="InterPro" id="IPR017384">
    <property type="entry name" value="NADH_Ub_cplx-1_asu_su-1"/>
</dbReference>
<name>A0A8K0F1V1_ANDGO</name>
<keyword evidence="1" id="KW-0472">Membrane</keyword>
<evidence type="ECO:0000313" key="2">
    <source>
        <dbReference type="EMBL" id="KAF0852148.1"/>
    </source>
</evidence>
<evidence type="ECO:0000313" key="3">
    <source>
        <dbReference type="Proteomes" id="UP000799049"/>
    </source>
</evidence>
<keyword evidence="1" id="KW-0812">Transmembrane</keyword>
<dbReference type="AlphaFoldDB" id="A0A8K0F1V1"/>
<reference evidence="2" key="1">
    <citation type="submission" date="2019-09" db="EMBL/GenBank/DDBJ databases">
        <title>The Mitochondrial Proteome of the Jakobid, Andalucia godoyi, a Protist With the Most Gene-Rich and Bacteria-Like Mitochondrial Genome.</title>
        <authorList>
            <person name="Gray M.W."/>
            <person name="Burger G."/>
            <person name="Derelle R."/>
            <person name="Klimes V."/>
            <person name="Leger M."/>
            <person name="Sarrasin M."/>
            <person name="Vlcek C."/>
            <person name="Roger A.J."/>
            <person name="Elias M."/>
            <person name="Lang B.F."/>
        </authorList>
    </citation>
    <scope>NUCLEOTIDE SEQUENCE</scope>
    <source>
        <strain evidence="2">And28</strain>
    </source>
</reference>
<comment type="caution">
    <text evidence="2">The sequence shown here is derived from an EMBL/GenBank/DDBJ whole genome shotgun (WGS) entry which is preliminary data.</text>
</comment>
<evidence type="ECO:0000256" key="1">
    <source>
        <dbReference type="SAM" id="Phobius"/>
    </source>
</evidence>
<protein>
    <submittedName>
        <fullName evidence="2">Mitochondrial Complex I CI NADH:ubiquinone oxidoreductase subunit MWFE/NIMM/NDUFA1</fullName>
    </submittedName>
</protein>
<accession>A0A8K0F1V1</accession>
<gene>
    <name evidence="2" type="ORF">ANDGO_08802</name>
</gene>